<dbReference type="Proteomes" id="UP000001096">
    <property type="component" value="Unassembled WGS sequence"/>
</dbReference>
<dbReference type="Pfam" id="PF00501">
    <property type="entry name" value="AMP-binding"/>
    <property type="match status" value="1"/>
</dbReference>
<reference evidence="8 9" key="1">
    <citation type="submission" date="2012-04" db="EMBL/GenBank/DDBJ databases">
        <title>The Genome Sequence of Afipia broomeae ATCC 49717.</title>
        <authorList>
            <consortium name="The Broad Institute Genome Sequencing Platform"/>
            <person name="Earl A."/>
            <person name="Ward D."/>
            <person name="Feldgarden M."/>
            <person name="Gevers D."/>
            <person name="Huys G."/>
            <person name="Walker B."/>
            <person name="Young S.K."/>
            <person name="Zeng Q."/>
            <person name="Gargeya S."/>
            <person name="Fitzgerald M."/>
            <person name="Haas B."/>
            <person name="Abouelleil A."/>
            <person name="Alvarado L."/>
            <person name="Arachchi H.M."/>
            <person name="Berlin A."/>
            <person name="Chapman S.B."/>
            <person name="Goldberg J."/>
            <person name="Griggs A."/>
            <person name="Gujja S."/>
            <person name="Hansen M."/>
            <person name="Howarth C."/>
            <person name="Imamovic A."/>
            <person name="Larimer J."/>
            <person name="McCowen C."/>
            <person name="Montmayeur A."/>
            <person name="Murphy C."/>
            <person name="Neiman D."/>
            <person name="Pearson M."/>
            <person name="Priest M."/>
            <person name="Roberts A."/>
            <person name="Saif S."/>
            <person name="Shea T."/>
            <person name="Sisk P."/>
            <person name="Sykes S."/>
            <person name="Wortman J."/>
            <person name="Nusbaum C."/>
            <person name="Birren B."/>
        </authorList>
    </citation>
    <scope>NUCLEOTIDE SEQUENCE [LARGE SCALE GENOMIC DNA]</scope>
    <source>
        <strain evidence="8 9">ATCC 49717</strain>
    </source>
</reference>
<dbReference type="InterPro" id="IPR050237">
    <property type="entry name" value="ATP-dep_AMP-bd_enzyme"/>
</dbReference>
<dbReference type="EMBL" id="AGWX01000001">
    <property type="protein sequence ID" value="EKS42244.1"/>
    <property type="molecule type" value="Genomic_DNA"/>
</dbReference>
<dbReference type="InterPro" id="IPR025110">
    <property type="entry name" value="AMP-bd_C"/>
</dbReference>
<comment type="caution">
    <text evidence="8">The sequence shown here is derived from an EMBL/GenBank/DDBJ whole genome shotgun (WGS) entry which is preliminary data.</text>
</comment>
<dbReference type="HOGENOM" id="CLU_000022_59_0_5"/>
<evidence type="ECO:0000256" key="5">
    <source>
        <dbReference type="ARBA" id="ARBA00067668"/>
    </source>
</evidence>
<evidence type="ECO:0000313" key="8">
    <source>
        <dbReference type="EMBL" id="EKS42244.1"/>
    </source>
</evidence>
<dbReference type="PANTHER" id="PTHR43767">
    <property type="entry name" value="LONG-CHAIN-FATTY-ACID--COA LIGASE"/>
    <property type="match status" value="1"/>
</dbReference>
<evidence type="ECO:0000313" key="9">
    <source>
        <dbReference type="Proteomes" id="UP000001096"/>
    </source>
</evidence>
<name>K8PN99_9BRAD</name>
<evidence type="ECO:0000256" key="3">
    <source>
        <dbReference type="ARBA" id="ARBA00051915"/>
    </source>
</evidence>
<accession>K8PN99</accession>
<dbReference type="PANTHER" id="PTHR43767:SF1">
    <property type="entry name" value="NONRIBOSOMAL PEPTIDE SYNTHASE PES1 (EUROFUNG)-RELATED"/>
    <property type="match status" value="1"/>
</dbReference>
<dbReference type="eggNOG" id="COG0318">
    <property type="taxonomic scope" value="Bacteria"/>
</dbReference>
<dbReference type="PATRIC" id="fig|883078.3.peg.1370"/>
<sequence>MPSRIGDALHWFATYTPRKTAIISSLGSQTYEQLWSRVRRLANSLSGIGIKPGDRVALLMQNGSRYLELYQAAALMGVAVVPLNFRFVASEIEYVVNHSGASALVYDAAFGDTVSSLRSKLPSIGDRHIVSDGPGGEGVYSYEGLIEAGAEVVPDVPADLEACYFQGYTSGTTGFPKGCVNPHRAFADCLRRMATIYGITANDREFVAAPLFHEAPALFSLLQLFCGGTVIVTSDTTPANVFSMIDRYKATWAFMVPTMWAAMMTSDEINEFDLGSLRIVISGGSPLQTHTKEAILKRFPHAGLNEFYGGTEVGLVTNLPHQDQSRKVRSVGRPVIGMFVELRDENGKVVPQGEVGEIHIGGATLIREYYNNPEATASARSGSFFTLGDMGRFDEEGYLYIVDRKKDMIISGGENIFPNDIEDVLYKHPAVNMVAVVGAPDPKWGEIVVAAVVLKQGHSATEAELIAHCKEALSNFKVPRKIDFRDQLPMSSFGKILRRDVRQPYWDKQEVQV</sequence>
<dbReference type="EC" id="6.2.1.44" evidence="4"/>
<protein>
    <recommendedName>
        <fullName evidence="5">3-methylmercaptopropionyl-CoA ligase</fullName>
        <ecNumber evidence="4">6.2.1.44</ecNumber>
    </recommendedName>
</protein>
<dbReference type="SUPFAM" id="SSF56801">
    <property type="entry name" value="Acetyl-CoA synthetase-like"/>
    <property type="match status" value="1"/>
</dbReference>
<keyword evidence="9" id="KW-1185">Reference proteome</keyword>
<dbReference type="GO" id="GO:0016878">
    <property type="term" value="F:acid-thiol ligase activity"/>
    <property type="evidence" value="ECO:0007669"/>
    <property type="project" value="UniProtKB-ARBA"/>
</dbReference>
<organism evidence="8 9">
    <name type="scientific">Afipia broomeae ATCC 49717</name>
    <dbReference type="NCBI Taxonomy" id="883078"/>
    <lineage>
        <taxon>Bacteria</taxon>
        <taxon>Pseudomonadati</taxon>
        <taxon>Pseudomonadota</taxon>
        <taxon>Alphaproteobacteria</taxon>
        <taxon>Hyphomicrobiales</taxon>
        <taxon>Nitrobacteraceae</taxon>
        <taxon>Afipia</taxon>
    </lineage>
</organism>
<feature type="domain" description="AMP-dependent synthetase/ligase" evidence="6">
    <location>
        <begin position="11"/>
        <end position="370"/>
    </location>
</feature>
<evidence type="ECO:0000256" key="1">
    <source>
        <dbReference type="ARBA" id="ARBA00006432"/>
    </source>
</evidence>
<evidence type="ECO:0000259" key="7">
    <source>
        <dbReference type="Pfam" id="PF13193"/>
    </source>
</evidence>
<dbReference type="Gene3D" id="3.30.300.30">
    <property type="match status" value="1"/>
</dbReference>
<dbReference type="Gene3D" id="3.40.50.12780">
    <property type="entry name" value="N-terminal domain of ligase-like"/>
    <property type="match status" value="1"/>
</dbReference>
<dbReference type="RefSeq" id="WP_006020055.1">
    <property type="nucleotide sequence ID" value="NZ_KB375282.1"/>
</dbReference>
<gene>
    <name evidence="8" type="ORF">HMPREF9695_01336</name>
</gene>
<evidence type="ECO:0000259" key="6">
    <source>
        <dbReference type="Pfam" id="PF00501"/>
    </source>
</evidence>
<dbReference type="InterPro" id="IPR000873">
    <property type="entry name" value="AMP-dep_synth/lig_dom"/>
</dbReference>
<evidence type="ECO:0000256" key="4">
    <source>
        <dbReference type="ARBA" id="ARBA00066616"/>
    </source>
</evidence>
<keyword evidence="2" id="KW-0436">Ligase</keyword>
<proteinExistence type="inferred from homology"/>
<dbReference type="InterPro" id="IPR045851">
    <property type="entry name" value="AMP-bd_C_sf"/>
</dbReference>
<dbReference type="InterPro" id="IPR042099">
    <property type="entry name" value="ANL_N_sf"/>
</dbReference>
<dbReference type="AlphaFoldDB" id="K8PN99"/>
<dbReference type="Pfam" id="PF13193">
    <property type="entry name" value="AMP-binding_C"/>
    <property type="match status" value="1"/>
</dbReference>
<comment type="catalytic activity">
    <reaction evidence="3">
        <text>3-(methylsulfanyl)propanoate + ATP + CoA = 3-(methylsulfanyl)propanoyl-CoA + AMP + diphosphate</text>
        <dbReference type="Rhea" id="RHEA:43052"/>
        <dbReference type="ChEBI" id="CHEBI:30616"/>
        <dbReference type="ChEBI" id="CHEBI:33019"/>
        <dbReference type="ChEBI" id="CHEBI:49016"/>
        <dbReference type="ChEBI" id="CHEBI:57287"/>
        <dbReference type="ChEBI" id="CHEBI:82815"/>
        <dbReference type="ChEBI" id="CHEBI:456215"/>
        <dbReference type="EC" id="6.2.1.44"/>
    </reaction>
    <physiologicalReaction direction="left-to-right" evidence="3">
        <dbReference type="Rhea" id="RHEA:43053"/>
    </physiologicalReaction>
</comment>
<comment type="similarity">
    <text evidence="1">Belongs to the ATP-dependent AMP-binding enzyme family.</text>
</comment>
<feature type="domain" description="AMP-binding enzyme C-terminal" evidence="7">
    <location>
        <begin position="421"/>
        <end position="495"/>
    </location>
</feature>
<dbReference type="FunFam" id="3.30.300.30:FF:000008">
    <property type="entry name" value="2,3-dihydroxybenzoate-AMP ligase"/>
    <property type="match status" value="1"/>
</dbReference>
<evidence type="ECO:0000256" key="2">
    <source>
        <dbReference type="ARBA" id="ARBA00022598"/>
    </source>
</evidence>